<gene>
    <name evidence="3" type="primary">eccD1</name>
    <name evidence="3" type="ORF">ERS007739_03433</name>
</gene>
<organism evidence="3 4">
    <name type="scientific">Mycobacterium tuberculosis</name>
    <dbReference type="NCBI Taxonomy" id="1773"/>
    <lineage>
        <taxon>Bacteria</taxon>
        <taxon>Bacillati</taxon>
        <taxon>Actinomycetota</taxon>
        <taxon>Actinomycetes</taxon>
        <taxon>Mycobacteriales</taxon>
        <taxon>Mycobacteriaceae</taxon>
        <taxon>Mycobacterium</taxon>
        <taxon>Mycobacterium tuberculosis complex</taxon>
    </lineage>
</organism>
<dbReference type="Proteomes" id="UP000039021">
    <property type="component" value="Unassembled WGS sequence"/>
</dbReference>
<accession>A0A916PGY5</accession>
<evidence type="ECO:0000313" key="3">
    <source>
        <dbReference type="EMBL" id="COZ13709.1"/>
    </source>
</evidence>
<proteinExistence type="predicted"/>
<name>A0A916PGY5_MYCTX</name>
<dbReference type="AlphaFoldDB" id="A0A916PGY5"/>
<reference evidence="4" key="1">
    <citation type="submission" date="2015-03" db="EMBL/GenBank/DDBJ databases">
        <authorList>
            <consortium name="Pathogen Informatics"/>
        </authorList>
    </citation>
    <scope>NUCLEOTIDE SEQUENCE [LARGE SCALE GENOMIC DNA]</scope>
    <source>
        <strain evidence="4">N09902308</strain>
    </source>
</reference>
<evidence type="ECO:0000259" key="2">
    <source>
        <dbReference type="Pfam" id="PF19053"/>
    </source>
</evidence>
<feature type="domain" description="EccD-like transmembrane" evidence="2">
    <location>
        <begin position="1"/>
        <end position="86"/>
    </location>
</feature>
<dbReference type="EMBL" id="CSBK01001780">
    <property type="protein sequence ID" value="COZ13709.1"/>
    <property type="molecule type" value="Genomic_DNA"/>
</dbReference>
<dbReference type="Pfam" id="PF19053">
    <property type="entry name" value="EccD"/>
    <property type="match status" value="1"/>
</dbReference>
<keyword evidence="1 3" id="KW-0812">Transmembrane</keyword>
<feature type="transmembrane region" description="Helical" evidence="1">
    <location>
        <begin position="23"/>
        <end position="46"/>
    </location>
</feature>
<comment type="caution">
    <text evidence="3">The sequence shown here is derived from an EMBL/GenBank/DDBJ whole genome shotgun (WGS) entry which is preliminary data.</text>
</comment>
<protein>
    <submittedName>
        <fullName evidence="3">Transmembrane protein</fullName>
    </submittedName>
</protein>
<feature type="transmembrane region" description="Helical" evidence="1">
    <location>
        <begin position="58"/>
        <end position="81"/>
    </location>
</feature>
<keyword evidence="1" id="KW-1133">Transmembrane helix</keyword>
<keyword evidence="1" id="KW-0472">Membrane</keyword>
<dbReference type="InterPro" id="IPR044049">
    <property type="entry name" value="EccD_transm"/>
</dbReference>
<sequence length="89" mass="9832">MLAATVAIPTGLTAKLIIWYPHYAWLLLSVYLTVALVALVVVGSMAHVRRVSPVVKRTLELIDGAMIAAIIPMLLWITGVYDTVRNIRF</sequence>
<evidence type="ECO:0000313" key="4">
    <source>
        <dbReference type="Proteomes" id="UP000039021"/>
    </source>
</evidence>
<evidence type="ECO:0000256" key="1">
    <source>
        <dbReference type="SAM" id="Phobius"/>
    </source>
</evidence>